<dbReference type="InterPro" id="IPR033889">
    <property type="entry name" value="LanC"/>
</dbReference>
<keyword evidence="2" id="KW-1185">Reference proteome</keyword>
<organism evidence="1 2">
    <name type="scientific">Dactylosporangium cerinum</name>
    <dbReference type="NCBI Taxonomy" id="1434730"/>
    <lineage>
        <taxon>Bacteria</taxon>
        <taxon>Bacillati</taxon>
        <taxon>Actinomycetota</taxon>
        <taxon>Actinomycetes</taxon>
        <taxon>Micromonosporales</taxon>
        <taxon>Micromonosporaceae</taxon>
        <taxon>Dactylosporangium</taxon>
    </lineage>
</organism>
<dbReference type="Gene3D" id="1.50.10.20">
    <property type="match status" value="1"/>
</dbReference>
<comment type="caution">
    <text evidence="1">The sequence shown here is derived from an EMBL/GenBank/DDBJ whole genome shotgun (WGS) entry which is preliminary data.</text>
</comment>
<name>A0ABV9WIG9_9ACTN</name>
<proteinExistence type="predicted"/>
<evidence type="ECO:0000313" key="2">
    <source>
        <dbReference type="Proteomes" id="UP001595912"/>
    </source>
</evidence>
<protein>
    <submittedName>
        <fullName evidence="1">Lanthionine synthetase C family protein</fullName>
    </submittedName>
</protein>
<gene>
    <name evidence="1" type="ORF">ACFPIJ_57920</name>
</gene>
<dbReference type="PRINTS" id="PR01955">
    <property type="entry name" value="LANCFRANKIA"/>
</dbReference>
<dbReference type="CDD" id="cd04793">
    <property type="entry name" value="LanC"/>
    <property type="match status" value="1"/>
</dbReference>
<dbReference type="PRINTS" id="PR01950">
    <property type="entry name" value="LANCSUPER"/>
</dbReference>
<dbReference type="SMART" id="SM01260">
    <property type="entry name" value="LANC_like"/>
    <property type="match status" value="1"/>
</dbReference>
<dbReference type="RefSeq" id="WP_380128119.1">
    <property type="nucleotide sequence ID" value="NZ_JBHSIU010000126.1"/>
</dbReference>
<accession>A0ABV9WIG9</accession>
<dbReference type="InterPro" id="IPR007822">
    <property type="entry name" value="LANC-like"/>
</dbReference>
<reference evidence="2" key="1">
    <citation type="journal article" date="2019" name="Int. J. Syst. Evol. Microbiol.">
        <title>The Global Catalogue of Microorganisms (GCM) 10K type strain sequencing project: providing services to taxonomists for standard genome sequencing and annotation.</title>
        <authorList>
            <consortium name="The Broad Institute Genomics Platform"/>
            <consortium name="The Broad Institute Genome Sequencing Center for Infectious Disease"/>
            <person name="Wu L."/>
            <person name="Ma J."/>
        </authorList>
    </citation>
    <scope>NUCLEOTIDE SEQUENCE [LARGE SCALE GENOMIC DNA]</scope>
    <source>
        <strain evidence="2">CGMCC 4.7152</strain>
    </source>
</reference>
<evidence type="ECO:0000313" key="1">
    <source>
        <dbReference type="EMBL" id="MFC5007476.1"/>
    </source>
</evidence>
<dbReference type="SUPFAM" id="SSF158745">
    <property type="entry name" value="LanC-like"/>
    <property type="match status" value="1"/>
</dbReference>
<dbReference type="EMBL" id="JBHSIU010000126">
    <property type="protein sequence ID" value="MFC5007476.1"/>
    <property type="molecule type" value="Genomic_DNA"/>
</dbReference>
<dbReference type="Proteomes" id="UP001595912">
    <property type="component" value="Unassembled WGS sequence"/>
</dbReference>
<dbReference type="Pfam" id="PF05147">
    <property type="entry name" value="LANC_like"/>
    <property type="match status" value="1"/>
</dbReference>
<sequence length="401" mass="42240">MTVSAGQTSASGASRTDRPVICEPDAIRQSLASGHVGIALLELERARAGTAAWASAHAAIRAATTGPADGGAHTGLFYGAPALAFLLGQAAQADDRYHTAAATLDTHLARITQHRLTDATARIRHGGTASFAEYDLLYGLTGLGALLLQRMPGSDLIPDLLRYLIELTRPQDLDGLRLPGWWVNHDPDPTLPTPGGHANLGMAHGAAGILALLASAHRRGHTVDGHLDAIRRLTRVFDRWRQDDAGTVDPWWPQWLTLDDLDTGHTHQPEPNQPSWCYGTPGIARALQLAAIATDEHSRRVDAEQILADCLTDASVARLTGPGLCHGLAGLFQTAYRAAADATTDTIAERLPNLAEAVTRAAAAADGHTGLLTGHTGIALAAETAAHGTPTTGWDTCLLIT</sequence>